<evidence type="ECO:0000313" key="9">
    <source>
        <dbReference type="EMBL" id="GDY71512.1"/>
    </source>
</evidence>
<reference evidence="7" key="1">
    <citation type="submission" date="2017-08" db="EMBL/GenBank/DDBJ databases">
        <title>Disruption of autoregulator-receptor homologue AvaR3 activates the production of cryptic phthoxazolin A in Streptomyces avermitilis.</title>
        <authorList>
            <person name="Suroto D.A."/>
            <person name="Kitani S."/>
            <person name="Miyamoto K."/>
            <person name="Sakihama Y."/>
            <person name="Arai M."/>
            <person name="Ikeda H."/>
            <person name="Nihira T."/>
        </authorList>
    </citation>
    <scope>NUCLEOTIDE SEQUENCE</scope>
    <source>
        <strain evidence="7">KA-320</strain>
    </source>
</reference>
<evidence type="ECO:0000259" key="5">
    <source>
        <dbReference type="Pfam" id="PF00389"/>
    </source>
</evidence>
<dbReference type="InterPro" id="IPR036291">
    <property type="entry name" value="NAD(P)-bd_dom_sf"/>
</dbReference>
<dbReference type="EMBL" id="LC315614">
    <property type="protein sequence ID" value="BBA21079.1"/>
    <property type="molecule type" value="Genomic_DNA"/>
</dbReference>
<keyword evidence="2 4" id="KW-0560">Oxidoreductase</keyword>
<accession>A0A224ANL2</accession>
<dbReference type="Pfam" id="PF02826">
    <property type="entry name" value="2-Hacid_dh_C"/>
    <property type="match status" value="1"/>
</dbReference>
<dbReference type="SUPFAM" id="SSF51735">
    <property type="entry name" value="NAD(P)-binding Rossmann-fold domains"/>
    <property type="match status" value="1"/>
</dbReference>
<evidence type="ECO:0000256" key="4">
    <source>
        <dbReference type="RuleBase" id="RU003719"/>
    </source>
</evidence>
<dbReference type="PANTHER" id="PTHR43761:SF1">
    <property type="entry name" value="D-ISOMER SPECIFIC 2-HYDROXYACID DEHYDROGENASE CATALYTIC DOMAIN-CONTAINING PROTEIN-RELATED"/>
    <property type="match status" value="1"/>
</dbReference>
<evidence type="ECO:0000256" key="1">
    <source>
        <dbReference type="ARBA" id="ARBA00005854"/>
    </source>
</evidence>
<evidence type="ECO:0000313" key="8">
    <source>
        <dbReference type="EMBL" id="GDY68145.1"/>
    </source>
</evidence>
<dbReference type="Proteomes" id="UP000299211">
    <property type="component" value="Unassembled WGS sequence"/>
</dbReference>
<dbReference type="SUPFAM" id="SSF52283">
    <property type="entry name" value="Formate/glycerate dehydrogenase catalytic domain-like"/>
    <property type="match status" value="1"/>
</dbReference>
<comment type="similarity">
    <text evidence="1 4">Belongs to the D-isomer specific 2-hydroxyacid dehydrogenase family.</text>
</comment>
<evidence type="ECO:0000256" key="2">
    <source>
        <dbReference type="ARBA" id="ARBA00023002"/>
    </source>
</evidence>
<evidence type="ECO:0000256" key="3">
    <source>
        <dbReference type="ARBA" id="ARBA00023027"/>
    </source>
</evidence>
<reference evidence="9 10" key="2">
    <citation type="submission" date="2019-04" db="EMBL/GenBank/DDBJ databases">
        <title>Draft genome sequences of Streptomyces avermitilis ATCC 31267.</title>
        <authorList>
            <person name="Komaki H."/>
            <person name="Tamura T."/>
            <person name="Hosoyama A."/>
        </authorList>
    </citation>
    <scope>NUCLEOTIDE SEQUENCE [LARGE SCALE GENOMIC DNA]</scope>
    <source>
        <strain evidence="9 10">ATCC 31267</strain>
    </source>
</reference>
<organism evidence="7">
    <name type="scientific">Streptomyces avermitilis</name>
    <dbReference type="NCBI Taxonomy" id="33903"/>
    <lineage>
        <taxon>Bacteria</taxon>
        <taxon>Bacillati</taxon>
        <taxon>Actinomycetota</taxon>
        <taxon>Actinomycetes</taxon>
        <taxon>Kitasatosporales</taxon>
        <taxon>Streptomycetaceae</taxon>
        <taxon>Streptomyces</taxon>
    </lineage>
</organism>
<dbReference type="Pfam" id="PF00389">
    <property type="entry name" value="2-Hacid_dh"/>
    <property type="match status" value="1"/>
</dbReference>
<dbReference type="InterPro" id="IPR006139">
    <property type="entry name" value="D-isomer_2_OHA_DH_cat_dom"/>
</dbReference>
<dbReference type="RefSeq" id="WP_037650439.1">
    <property type="nucleotide sequence ID" value="NZ_BAABTN010000035.1"/>
</dbReference>
<keyword evidence="3" id="KW-0520">NAD</keyword>
<name>A0A224ANL2_STRAX</name>
<dbReference type="GO" id="GO:0016616">
    <property type="term" value="F:oxidoreductase activity, acting on the CH-OH group of donors, NAD or NADP as acceptor"/>
    <property type="evidence" value="ECO:0007669"/>
    <property type="project" value="InterPro"/>
</dbReference>
<evidence type="ECO:0000313" key="7">
    <source>
        <dbReference type="EMBL" id="BBA21079.1"/>
    </source>
</evidence>
<dbReference type="Proteomes" id="UP000302139">
    <property type="component" value="Unassembled WGS sequence"/>
</dbReference>
<evidence type="ECO:0000259" key="6">
    <source>
        <dbReference type="Pfam" id="PF02826"/>
    </source>
</evidence>
<protein>
    <submittedName>
        <fullName evidence="8">Glycerate dehydrogenase</fullName>
    </submittedName>
    <submittedName>
        <fullName evidence="7">Putative D-isomer specific 2-hydroxyacid dehydrogenase</fullName>
    </submittedName>
</protein>
<evidence type="ECO:0000313" key="10">
    <source>
        <dbReference type="Proteomes" id="UP000299211"/>
    </source>
</evidence>
<dbReference type="GO" id="GO:0051287">
    <property type="term" value="F:NAD binding"/>
    <property type="evidence" value="ECO:0007669"/>
    <property type="project" value="InterPro"/>
</dbReference>
<sequence length="295" mass="31795">MTSKSTFRQVSVLPGVWPSPGLLDALAPMSDKPVLRLTEWPPAAASVRQSYADTDALLAGWKDSLDADHMRQLPALRYVGLRATTTEHIDLEYANRHGITVAPIYGYGDTGTVEFVIEQLLGHARHTTKDSSPGELAGRRLGLIGFGSVARSVGQVGMALGMDVVFHTPTRRPTAAGEPRWAPLAEVLGSADFLAFHSPAYRHVVTLDELRLIPPTALVVITTLGLPMAETALCAWQSAREGRTVMDLCAAHAVSDDTIRLPGVEVHDFYAARTKESVKRAEAQLVENLASALGQ</sequence>
<dbReference type="EMBL" id="BJHX01000001">
    <property type="protein sequence ID" value="GDY68145.1"/>
    <property type="molecule type" value="Genomic_DNA"/>
</dbReference>
<dbReference type="EMBL" id="BJHY01000001">
    <property type="protein sequence ID" value="GDY71512.1"/>
    <property type="molecule type" value="Genomic_DNA"/>
</dbReference>
<dbReference type="InterPro" id="IPR050418">
    <property type="entry name" value="D-iso_2-hydroxyacid_DH_PdxB"/>
</dbReference>
<dbReference type="InterPro" id="IPR006140">
    <property type="entry name" value="D-isomer_DH_NAD-bd"/>
</dbReference>
<feature type="domain" description="D-isomer specific 2-hydroxyacid dehydrogenase catalytic" evidence="5">
    <location>
        <begin position="45"/>
        <end position="293"/>
    </location>
</feature>
<proteinExistence type="inferred from homology"/>
<dbReference type="AlphaFoldDB" id="A0A224ANL2"/>
<reference evidence="8 11" key="3">
    <citation type="submission" date="2019-04" db="EMBL/GenBank/DDBJ databases">
        <title>Draft genome sequences of Streptomyces avermitilis NBRC 14893.</title>
        <authorList>
            <person name="Komaki H."/>
            <person name="Tamura T."/>
            <person name="Hosoyama A."/>
        </authorList>
    </citation>
    <scope>NUCLEOTIDE SEQUENCE [LARGE SCALE GENOMIC DNA]</scope>
    <source>
        <strain evidence="8 11">NBRC 14893</strain>
    </source>
</reference>
<dbReference type="PANTHER" id="PTHR43761">
    <property type="entry name" value="D-ISOMER SPECIFIC 2-HYDROXYACID DEHYDROGENASE FAMILY PROTEIN (AFU_ORTHOLOGUE AFUA_1G13630)"/>
    <property type="match status" value="1"/>
</dbReference>
<dbReference type="Gene3D" id="3.40.50.720">
    <property type="entry name" value="NAD(P)-binding Rossmann-like Domain"/>
    <property type="match status" value="2"/>
</dbReference>
<evidence type="ECO:0000313" key="11">
    <source>
        <dbReference type="Proteomes" id="UP000302139"/>
    </source>
</evidence>
<feature type="domain" description="D-isomer specific 2-hydroxyacid dehydrogenase NAD-binding" evidence="6">
    <location>
        <begin position="128"/>
        <end position="236"/>
    </location>
</feature>
<gene>
    <name evidence="8" type="primary">hprA</name>
    <name evidence="8" type="ORF">SAV14893_075380</name>
    <name evidence="9" type="ORF">SAV31267_009970</name>
</gene>